<accession>A0A0W1KLR0</accession>
<dbReference type="OrthoDB" id="2340043at2"/>
<dbReference type="SUPFAM" id="SSF56219">
    <property type="entry name" value="DNase I-like"/>
    <property type="match status" value="1"/>
</dbReference>
<keyword evidence="1" id="KW-1133">Transmembrane helix</keyword>
<feature type="transmembrane region" description="Helical" evidence="1">
    <location>
        <begin position="74"/>
        <end position="95"/>
    </location>
</feature>
<reference evidence="4" key="2">
    <citation type="submission" date="2023-05" db="EMBL/GenBank/DDBJ databases">
        <title>Genomic Catalog of Human Bladder Bacteria.</title>
        <authorList>
            <person name="Du J."/>
        </authorList>
    </citation>
    <scope>NUCLEOTIDE SEQUENCE</scope>
    <source>
        <strain evidence="4">UMB1304A</strain>
    </source>
</reference>
<dbReference type="Proteomes" id="UP001225576">
    <property type="component" value="Unassembled WGS sequence"/>
</dbReference>
<organism evidence="3 5">
    <name type="scientific">Trueperella bernardiae</name>
    <dbReference type="NCBI Taxonomy" id="59561"/>
    <lineage>
        <taxon>Bacteria</taxon>
        <taxon>Bacillati</taxon>
        <taxon>Actinomycetota</taxon>
        <taxon>Actinomycetes</taxon>
        <taxon>Actinomycetales</taxon>
        <taxon>Actinomycetaceae</taxon>
        <taxon>Trueperella</taxon>
    </lineage>
</organism>
<dbReference type="GO" id="GO:0004519">
    <property type="term" value="F:endonuclease activity"/>
    <property type="evidence" value="ECO:0007669"/>
    <property type="project" value="UniProtKB-KW"/>
</dbReference>
<comment type="caution">
    <text evidence="3">The sequence shown here is derived from an EMBL/GenBank/DDBJ whole genome shotgun (WGS) entry which is preliminary data.</text>
</comment>
<gene>
    <name evidence="3" type="ORF">AQZ59_00441</name>
    <name evidence="4" type="ORF">QP858_05320</name>
</gene>
<evidence type="ECO:0000313" key="4">
    <source>
        <dbReference type="EMBL" id="MDK8601881.1"/>
    </source>
</evidence>
<proteinExistence type="predicted"/>
<keyword evidence="1" id="KW-0812">Transmembrane</keyword>
<keyword evidence="1" id="KW-0472">Membrane</keyword>
<dbReference type="Pfam" id="PF03372">
    <property type="entry name" value="Exo_endo_phos"/>
    <property type="match status" value="1"/>
</dbReference>
<keyword evidence="5" id="KW-1185">Reference proteome</keyword>
<keyword evidence="4" id="KW-0378">Hydrolase</keyword>
<dbReference type="AlphaFoldDB" id="A0A0W1KLR0"/>
<dbReference type="Gene3D" id="3.60.10.10">
    <property type="entry name" value="Endonuclease/exonuclease/phosphatase"/>
    <property type="match status" value="1"/>
</dbReference>
<dbReference type="RefSeq" id="WP_062612757.1">
    <property type="nucleotide sequence ID" value="NZ_CALTZF010000007.1"/>
</dbReference>
<dbReference type="InterPro" id="IPR036691">
    <property type="entry name" value="Endo/exonu/phosph_ase_sf"/>
</dbReference>
<dbReference type="InterPro" id="IPR005135">
    <property type="entry name" value="Endo/exonuclease/phosphatase"/>
</dbReference>
<sequence length="341" mass="35741">MKYVWGFLAAVFVAVGALTLRPDLLPGAENWVLDTPMAQVMALRVWLAIVFFGVAIFLFSFAGIRRRLVDSGRIALATAVAYLVMAIFHGGTVYARGIESPEQLKPDRGVTVAGAGNGEVTVLSFNTLGGSVDMEDLAASVVRNGVDVLVLTETATARGEELVGLLAERGLDFHQFDTGTDRYATEFESTVVLISDSLGEYAQVEPEGLPGSTVMVVPANGQGPKIIGVHPFAPVLAHMGRWKSDISAIYSQCASGPVIMAGDFNSTVDHQMTLGADCADARIEAGAGGLGTWPSNLPALLTTPIDRVVTDGSYRGVEAVGVPAGGSDHRGIIVRLAPAGD</sequence>
<dbReference type="STRING" id="59561.AQZ59_00441"/>
<dbReference type="EMBL" id="JASPDQ010000010">
    <property type="protein sequence ID" value="MDK8601881.1"/>
    <property type="molecule type" value="Genomic_DNA"/>
</dbReference>
<evidence type="ECO:0000259" key="2">
    <source>
        <dbReference type="Pfam" id="PF03372"/>
    </source>
</evidence>
<keyword evidence="4" id="KW-0540">Nuclease</keyword>
<protein>
    <submittedName>
        <fullName evidence="4">Endonuclease/exonuclease/phosphatase family protein</fullName>
    </submittedName>
</protein>
<dbReference type="PATRIC" id="fig|59561.3.peg.435"/>
<name>A0A0W1KLR0_9ACTO</name>
<dbReference type="EMBL" id="LNIZ01000002">
    <property type="protein sequence ID" value="KTF04460.1"/>
    <property type="molecule type" value="Genomic_DNA"/>
</dbReference>
<dbReference type="Proteomes" id="UP000054404">
    <property type="component" value="Unassembled WGS sequence"/>
</dbReference>
<evidence type="ECO:0000256" key="1">
    <source>
        <dbReference type="SAM" id="Phobius"/>
    </source>
</evidence>
<evidence type="ECO:0000313" key="3">
    <source>
        <dbReference type="EMBL" id="KTF04460.1"/>
    </source>
</evidence>
<feature type="transmembrane region" description="Helical" evidence="1">
    <location>
        <begin position="43"/>
        <end position="62"/>
    </location>
</feature>
<reference evidence="3 5" key="1">
    <citation type="submission" date="2015-11" db="EMBL/GenBank/DDBJ databases">
        <title>Draft Genome Sequence of the Type Strain Trueperella bernardiae LCDC 89-0504T, Isolated from Blood Culture.</title>
        <authorList>
            <person name="Bernier A.-M."/>
            <person name="Bernard K."/>
        </authorList>
    </citation>
    <scope>NUCLEOTIDE SEQUENCE [LARGE SCALE GENOMIC DNA]</scope>
    <source>
        <strain evidence="3 5">LCDC 89-0504</strain>
    </source>
</reference>
<keyword evidence="4" id="KW-0255">Endonuclease</keyword>
<evidence type="ECO:0000313" key="5">
    <source>
        <dbReference type="Proteomes" id="UP000054404"/>
    </source>
</evidence>
<feature type="domain" description="Endonuclease/exonuclease/phosphatase" evidence="2">
    <location>
        <begin position="123"/>
        <end position="329"/>
    </location>
</feature>